<feature type="region of interest" description="Disordered" evidence="1">
    <location>
        <begin position="244"/>
        <end position="492"/>
    </location>
</feature>
<feature type="region of interest" description="Disordered" evidence="1">
    <location>
        <begin position="35"/>
        <end position="56"/>
    </location>
</feature>
<accession>A0A7R9QIF4</accession>
<evidence type="ECO:0000313" key="3">
    <source>
        <dbReference type="Proteomes" id="UP000728032"/>
    </source>
</evidence>
<sequence>MVDRPQNTWGGYVTGTGAKSLTEQVLNRMADSRESAYHTANSVEHMSPTSPTSPLNQHIYVKEREMYEYREFNSSPNPYRPKSPLSSTGAQKPPTSSGQPFSPTTSPTNISYHQPEEQQWLSSQPKDNRMFGVRPQSPTPAPNQPTNTGAKDVRVFGVRPKGQSKSPTSPLPNGGSNVCSSATPSPVQQAAHVVSPPPGPPPPPGAALPVQDLKQLSLQEMQRNGRGMDPNAHDKQFYAQNKRADTFKTHGFERPDSGRVVNDRRVGPRLIRQSSEGTPHWKTPLPQMRVNRPEVNQLLPSQTRQQQTYIVQTPPTEKNARPPPTGTHRRRIRPVWPPPDWNGRYVPKVGFNASGGRDSPTTRHDWPPSRSQSVEKDYDGTCSPRMRYSTPPPGAPQQQQQAWNPRGGSMSPTPGSRPYTPTRRVVNTAWPPPSNATPAGRQGMKVVSQSAPGSRRSSQTDDYYVFAHNNRIPQTYRPPPQTQYCMGQYETA</sequence>
<dbReference type="Proteomes" id="UP000728032">
    <property type="component" value="Unassembled WGS sequence"/>
</dbReference>
<feature type="compositionally biased region" description="Basic and acidic residues" evidence="1">
    <location>
        <begin position="360"/>
        <end position="379"/>
    </location>
</feature>
<reference evidence="2" key="1">
    <citation type="submission" date="2020-11" db="EMBL/GenBank/DDBJ databases">
        <authorList>
            <person name="Tran Van P."/>
        </authorList>
    </citation>
    <scope>NUCLEOTIDE SEQUENCE</scope>
</reference>
<organism evidence="2">
    <name type="scientific">Oppiella nova</name>
    <dbReference type="NCBI Taxonomy" id="334625"/>
    <lineage>
        <taxon>Eukaryota</taxon>
        <taxon>Metazoa</taxon>
        <taxon>Ecdysozoa</taxon>
        <taxon>Arthropoda</taxon>
        <taxon>Chelicerata</taxon>
        <taxon>Arachnida</taxon>
        <taxon>Acari</taxon>
        <taxon>Acariformes</taxon>
        <taxon>Sarcoptiformes</taxon>
        <taxon>Oribatida</taxon>
        <taxon>Brachypylina</taxon>
        <taxon>Oppioidea</taxon>
        <taxon>Oppiidae</taxon>
        <taxon>Oppiella</taxon>
    </lineage>
</organism>
<proteinExistence type="predicted"/>
<gene>
    <name evidence="2" type="ORF">ONB1V03_LOCUS5889</name>
</gene>
<dbReference type="OrthoDB" id="44841at2759"/>
<feature type="compositionally biased region" description="Polar residues" evidence="1">
    <location>
        <begin position="38"/>
        <end position="56"/>
    </location>
</feature>
<dbReference type="EMBL" id="OC917325">
    <property type="protein sequence ID" value="CAD7646748.1"/>
    <property type="molecule type" value="Genomic_DNA"/>
</dbReference>
<keyword evidence="3" id="KW-1185">Reference proteome</keyword>
<feature type="compositionally biased region" description="Polar residues" evidence="1">
    <location>
        <begin position="174"/>
        <end position="188"/>
    </location>
</feature>
<feature type="compositionally biased region" description="Polar residues" evidence="1">
    <location>
        <begin position="298"/>
        <end position="316"/>
    </location>
</feature>
<protein>
    <submittedName>
        <fullName evidence="2">Uncharacterized protein</fullName>
    </submittedName>
</protein>
<feature type="compositionally biased region" description="Pro residues" evidence="1">
    <location>
        <begin position="195"/>
        <end position="206"/>
    </location>
</feature>
<feature type="compositionally biased region" description="Polar residues" evidence="1">
    <location>
        <begin position="84"/>
        <end position="125"/>
    </location>
</feature>
<dbReference type="AlphaFoldDB" id="A0A7R9QIF4"/>
<feature type="compositionally biased region" description="Polar residues" evidence="1">
    <location>
        <begin position="447"/>
        <end position="461"/>
    </location>
</feature>
<evidence type="ECO:0000256" key="1">
    <source>
        <dbReference type="SAM" id="MobiDB-lite"/>
    </source>
</evidence>
<feature type="compositionally biased region" description="Basic and acidic residues" evidence="1">
    <location>
        <begin position="244"/>
        <end position="266"/>
    </location>
</feature>
<evidence type="ECO:0000313" key="2">
    <source>
        <dbReference type="EMBL" id="CAD7646748.1"/>
    </source>
</evidence>
<name>A0A7R9QIF4_9ACAR</name>
<feature type="region of interest" description="Disordered" evidence="1">
    <location>
        <begin position="72"/>
        <end position="209"/>
    </location>
</feature>
<dbReference type="EMBL" id="CAJPVJ010002500">
    <property type="protein sequence ID" value="CAG2166365.1"/>
    <property type="molecule type" value="Genomic_DNA"/>
</dbReference>